<dbReference type="Gene3D" id="1.10.8.80">
    <property type="entry name" value="Magnesium chelatase subunit I, C-Terminal domain"/>
    <property type="match status" value="1"/>
</dbReference>
<organism evidence="1 2">
    <name type="scientific">Ogataea polymorpha</name>
    <dbReference type="NCBI Taxonomy" id="460523"/>
    <lineage>
        <taxon>Eukaryota</taxon>
        <taxon>Fungi</taxon>
        <taxon>Dikarya</taxon>
        <taxon>Ascomycota</taxon>
        <taxon>Saccharomycotina</taxon>
        <taxon>Pichiomycetes</taxon>
        <taxon>Pichiales</taxon>
        <taxon>Pichiaceae</taxon>
        <taxon>Ogataea</taxon>
    </lineage>
</organism>
<protein>
    <submittedName>
        <fullName evidence="1">Uncharacterized protein</fullName>
    </submittedName>
</protein>
<evidence type="ECO:0000313" key="2">
    <source>
        <dbReference type="Proteomes" id="UP000788993"/>
    </source>
</evidence>
<reference evidence="1" key="1">
    <citation type="journal article" date="2021" name="Open Biol.">
        <title>Shared evolutionary footprints suggest mitochondrial oxidative damage underlies multiple complex I losses in fungi.</title>
        <authorList>
            <person name="Schikora-Tamarit M.A."/>
            <person name="Marcet-Houben M."/>
            <person name="Nosek J."/>
            <person name="Gabaldon T."/>
        </authorList>
    </citation>
    <scope>NUCLEOTIDE SEQUENCE</scope>
    <source>
        <strain evidence="1">NCAIM Y.01608</strain>
    </source>
</reference>
<dbReference type="AlphaFoldDB" id="A0A9P8T8Q2"/>
<dbReference type="EMBL" id="JAEUBD010000983">
    <property type="protein sequence ID" value="KAH3670066.1"/>
    <property type="molecule type" value="Genomic_DNA"/>
</dbReference>
<comment type="caution">
    <text evidence="1">The sequence shown here is derived from an EMBL/GenBank/DDBJ whole genome shotgun (WGS) entry which is preliminary data.</text>
</comment>
<gene>
    <name evidence="1" type="ORF">OGATHE_002879</name>
</gene>
<proteinExistence type="predicted"/>
<sequence>MSVFSCLQECRQLGIPIDQDLYTSLWMTLVAGRHLAVASPDPSKTAETISYICNLWGFKEQTRTLNLEPGISFEALAPLLHSKLAVVLFVNLEFTDSKFQQELASYIDVHHGGRLSMVSVIANRNNIEVSLKQSLEKLIWLREVHRGEVPETDNAPSCSASQELETYRSRAKKVKIVREIKTYIYDIVVFTRMHRMVVAGLPTSTWKDMELFVQIYAAIHDMDYVTPAMVKLAAAKVIPLHIRMVSKPEQEPTLLYGSDPRLVQQLVNVWDADLVVEDVLNNVQPPT</sequence>
<accession>A0A9P8T8Q2</accession>
<keyword evidence="2" id="KW-1185">Reference proteome</keyword>
<dbReference type="Proteomes" id="UP000788993">
    <property type="component" value="Unassembled WGS sequence"/>
</dbReference>
<evidence type="ECO:0000313" key="1">
    <source>
        <dbReference type="EMBL" id="KAH3670066.1"/>
    </source>
</evidence>
<reference evidence="1" key="2">
    <citation type="submission" date="2021-01" db="EMBL/GenBank/DDBJ databases">
        <authorList>
            <person name="Schikora-Tamarit M.A."/>
        </authorList>
    </citation>
    <scope>NUCLEOTIDE SEQUENCE</scope>
    <source>
        <strain evidence="1">NCAIM Y.01608</strain>
    </source>
</reference>
<name>A0A9P8T8Q2_9ASCO</name>